<evidence type="ECO:0008006" key="4">
    <source>
        <dbReference type="Google" id="ProtNLM"/>
    </source>
</evidence>
<dbReference type="OrthoDB" id="2526284at2759"/>
<sequence>MNASLPSRRVGVLLVGAVLFLLVLVYSSGTHRALSSLVSADGTSPYTAHVAHPSEESTVPLVASVAAFSLLPNQTSPAHVAICAVATHEEQFLPEWLTWHRLVGVERFYLFDNSPSLAMRRLLRPWIQEGSVVLYELEYQDGVEIGSVYQNHVLRLCERDVLPVVPWASHHDVDEFLLADAPGWTTPLPSPLEPNSTDVDDLAPAASAWTYPLHARFEALLGQATCVPLLRLPFQNYGVQDVERDEFITELQTVRDKVVPDFHTYGKIFIHSRGKDGEKNNAGWMGPLLPRAARDSRARLAGQGDCARADDLSLRGLAAAARRPPALPLRPALRRRLLRQVWRRRVDAQRLAHARRPRRLRAQLRPPRRRARHARVGRAPRGAPAGQGAREPPGELAQAVCARHAGAGQLAGEDDARGARGVEARGRREGNEGGEVVLGAGRRLERRAARGPGGDRVDQGDRACVATVERASVL</sequence>
<protein>
    <recommendedName>
        <fullName evidence="4">Glycosyltransferase family 92 protein</fullName>
    </recommendedName>
</protein>
<keyword evidence="3" id="KW-1185">Reference proteome</keyword>
<feature type="compositionally biased region" description="Basic residues" evidence="1">
    <location>
        <begin position="363"/>
        <end position="378"/>
    </location>
</feature>
<proteinExistence type="predicted"/>
<dbReference type="EMBL" id="SOZI01000004">
    <property type="protein sequence ID" value="TNY24275.1"/>
    <property type="molecule type" value="Genomic_DNA"/>
</dbReference>
<organism evidence="2 3">
    <name type="scientific">Rhodotorula diobovata</name>
    <dbReference type="NCBI Taxonomy" id="5288"/>
    <lineage>
        <taxon>Eukaryota</taxon>
        <taxon>Fungi</taxon>
        <taxon>Dikarya</taxon>
        <taxon>Basidiomycota</taxon>
        <taxon>Pucciniomycotina</taxon>
        <taxon>Microbotryomycetes</taxon>
        <taxon>Sporidiobolales</taxon>
        <taxon>Sporidiobolaceae</taxon>
        <taxon>Rhodotorula</taxon>
    </lineage>
</organism>
<accession>A0A5C5G5F2</accession>
<reference evidence="2 3" key="1">
    <citation type="submission" date="2019-03" db="EMBL/GenBank/DDBJ databases">
        <title>Rhodosporidium diobovatum UCD-FST 08-225 genome sequencing, assembly, and annotation.</title>
        <authorList>
            <person name="Fakankun I.U."/>
            <person name="Fristensky B."/>
            <person name="Levin D.B."/>
        </authorList>
    </citation>
    <scope>NUCLEOTIDE SEQUENCE [LARGE SCALE GENOMIC DNA]</scope>
    <source>
        <strain evidence="2 3">UCD-FST 08-225</strain>
    </source>
</reference>
<evidence type="ECO:0000313" key="2">
    <source>
        <dbReference type="EMBL" id="TNY24275.1"/>
    </source>
</evidence>
<feature type="compositionally biased region" description="Low complexity" evidence="1">
    <location>
        <begin position="379"/>
        <end position="391"/>
    </location>
</feature>
<feature type="compositionally biased region" description="Basic and acidic residues" evidence="1">
    <location>
        <begin position="442"/>
        <end position="461"/>
    </location>
</feature>
<evidence type="ECO:0000313" key="3">
    <source>
        <dbReference type="Proteomes" id="UP000311382"/>
    </source>
</evidence>
<feature type="compositionally biased region" description="Basic and acidic residues" evidence="1">
    <location>
        <begin position="414"/>
        <end position="431"/>
    </location>
</feature>
<dbReference type="Proteomes" id="UP000311382">
    <property type="component" value="Unassembled WGS sequence"/>
</dbReference>
<evidence type="ECO:0000256" key="1">
    <source>
        <dbReference type="SAM" id="MobiDB-lite"/>
    </source>
</evidence>
<feature type="region of interest" description="Disordered" evidence="1">
    <location>
        <begin position="363"/>
        <end position="461"/>
    </location>
</feature>
<comment type="caution">
    <text evidence="2">The sequence shown here is derived from an EMBL/GenBank/DDBJ whole genome shotgun (WGS) entry which is preliminary data.</text>
</comment>
<dbReference type="AlphaFoldDB" id="A0A5C5G5F2"/>
<dbReference type="Pfam" id="PF13704">
    <property type="entry name" value="Glyco_tranf_2_4"/>
    <property type="match status" value="1"/>
</dbReference>
<name>A0A5C5G5F2_9BASI</name>
<gene>
    <name evidence="2" type="ORF">DMC30DRAFT_194050</name>
</gene>